<dbReference type="Proteomes" id="UP000663843">
    <property type="component" value="Unassembled WGS sequence"/>
</dbReference>
<reference evidence="2" key="1">
    <citation type="submission" date="2021-01" db="EMBL/GenBank/DDBJ databases">
        <authorList>
            <person name="Kaushik A."/>
        </authorList>
    </citation>
    <scope>NUCLEOTIDE SEQUENCE</scope>
    <source>
        <strain evidence="2">AG2-2IIIB</strain>
    </source>
</reference>
<proteinExistence type="predicted"/>
<dbReference type="EMBL" id="CAJMWT010006444">
    <property type="protein sequence ID" value="CAE6516674.1"/>
    <property type="molecule type" value="Genomic_DNA"/>
</dbReference>
<evidence type="ECO:0000256" key="1">
    <source>
        <dbReference type="SAM" id="MobiDB-lite"/>
    </source>
</evidence>
<protein>
    <submittedName>
        <fullName evidence="2">Uncharacterized protein</fullName>
    </submittedName>
</protein>
<feature type="compositionally biased region" description="Low complexity" evidence="1">
    <location>
        <begin position="40"/>
        <end position="50"/>
    </location>
</feature>
<feature type="region of interest" description="Disordered" evidence="1">
    <location>
        <begin position="40"/>
        <end position="61"/>
    </location>
</feature>
<organism evidence="2 3">
    <name type="scientific">Rhizoctonia solani</name>
    <dbReference type="NCBI Taxonomy" id="456999"/>
    <lineage>
        <taxon>Eukaryota</taxon>
        <taxon>Fungi</taxon>
        <taxon>Dikarya</taxon>
        <taxon>Basidiomycota</taxon>
        <taxon>Agaricomycotina</taxon>
        <taxon>Agaricomycetes</taxon>
        <taxon>Cantharellales</taxon>
        <taxon>Ceratobasidiaceae</taxon>
        <taxon>Rhizoctonia</taxon>
    </lineage>
</organism>
<comment type="caution">
    <text evidence="2">The sequence shown here is derived from an EMBL/GenBank/DDBJ whole genome shotgun (WGS) entry which is preliminary data.</text>
</comment>
<evidence type="ECO:0000313" key="3">
    <source>
        <dbReference type="Proteomes" id="UP000663843"/>
    </source>
</evidence>
<evidence type="ECO:0000313" key="2">
    <source>
        <dbReference type="EMBL" id="CAE6516674.1"/>
    </source>
</evidence>
<dbReference type="AlphaFoldDB" id="A0A8H3D9D9"/>
<gene>
    <name evidence="2" type="ORF">RDB_LOCUS160165</name>
</gene>
<accession>A0A8H3D9D9</accession>
<sequence length="559" mass="62778">MPENHTKSAYDEEIWWIVAYQGLCYRASVAQERLSRTISGEASSESGSTSQHGPVLDVTTSNPWEDEFPGRPLGDVAHPAFDVSYFPRISESQLLNALQIWSNMIWLPALDKEDWDFEHSTPVPLRTLNVSGCHFVTRNTIRKALQIAPSITRIIMIGCKNFDDTGLMLLSLDGTLNNVDCILTSETTRDPFRNPEYKNQRRDDAYSNARALLPQAPSEKVGAKLNSVPGVFFNSTEDFKFKYSEQVSNTYYSDGLSSRSLSHSFARPPALGFDPTTGQVVCGPPRFSIMLASASTVDVPLTGATLPRVPIDTGIGGVGTGGCGLTSVWRGIIDLLEFIGDPYIRNKQRWNLIQWSLVVKSCFSGPGQKWDKKSGLAGGGEFYGFPAYFKGGPGQANEEWIFAYQFRDTVARMQTYWANGSAIDSFIYPESSTQDCWAFIRYGRDANPLSREIPTIVLYNVREFRQAICPDIPILEDEAKWMARVEDILANGTWHPSYPIINWETDWAMARDGDPTWGQFRDKAKRMMKPKYMKDVPQELIQLVERMMTCQMNAGSDPF</sequence>
<name>A0A8H3D9D9_9AGAM</name>